<name>A0AAD5MFG8_PARTN</name>
<dbReference type="AlphaFoldDB" id="A0AAD5MFG8"/>
<comment type="caution">
    <text evidence="3">The sequence shown here is derived from an EMBL/GenBank/DDBJ whole genome shotgun (WGS) entry which is preliminary data.</text>
</comment>
<evidence type="ECO:0000313" key="3">
    <source>
        <dbReference type="EMBL" id="KAJ1356975.1"/>
    </source>
</evidence>
<keyword evidence="2" id="KW-0472">Membrane</keyword>
<gene>
    <name evidence="3" type="ORF">KIN20_014984</name>
</gene>
<proteinExistence type="predicted"/>
<reference evidence="3" key="1">
    <citation type="submission" date="2021-06" db="EMBL/GenBank/DDBJ databases">
        <title>Parelaphostrongylus tenuis whole genome reference sequence.</title>
        <authorList>
            <person name="Garwood T.J."/>
            <person name="Larsen P.A."/>
            <person name="Fountain-Jones N.M."/>
            <person name="Garbe J.R."/>
            <person name="Macchietto M.G."/>
            <person name="Kania S.A."/>
            <person name="Gerhold R.W."/>
            <person name="Richards J.E."/>
            <person name="Wolf T.M."/>
        </authorList>
    </citation>
    <scope>NUCLEOTIDE SEQUENCE</scope>
    <source>
        <strain evidence="3">MNPRO001-30</strain>
        <tissue evidence="3">Meninges</tissue>
    </source>
</reference>
<accession>A0AAD5MFG8</accession>
<dbReference type="Proteomes" id="UP001196413">
    <property type="component" value="Unassembled WGS sequence"/>
</dbReference>
<organism evidence="3 4">
    <name type="scientific">Parelaphostrongylus tenuis</name>
    <name type="common">Meningeal worm</name>
    <dbReference type="NCBI Taxonomy" id="148309"/>
    <lineage>
        <taxon>Eukaryota</taxon>
        <taxon>Metazoa</taxon>
        <taxon>Ecdysozoa</taxon>
        <taxon>Nematoda</taxon>
        <taxon>Chromadorea</taxon>
        <taxon>Rhabditida</taxon>
        <taxon>Rhabditina</taxon>
        <taxon>Rhabditomorpha</taxon>
        <taxon>Strongyloidea</taxon>
        <taxon>Metastrongylidae</taxon>
        <taxon>Parelaphostrongylus</taxon>
    </lineage>
</organism>
<evidence type="ECO:0000256" key="1">
    <source>
        <dbReference type="SAM" id="MobiDB-lite"/>
    </source>
</evidence>
<evidence type="ECO:0000313" key="4">
    <source>
        <dbReference type="Proteomes" id="UP001196413"/>
    </source>
</evidence>
<keyword evidence="2" id="KW-0812">Transmembrane</keyword>
<feature type="transmembrane region" description="Helical" evidence="2">
    <location>
        <begin position="26"/>
        <end position="53"/>
    </location>
</feature>
<dbReference type="EMBL" id="JAHQIW010002983">
    <property type="protein sequence ID" value="KAJ1356975.1"/>
    <property type="molecule type" value="Genomic_DNA"/>
</dbReference>
<protein>
    <submittedName>
        <fullName evidence="3">Uncharacterized protein</fullName>
    </submittedName>
</protein>
<sequence>MVKESLVTSPSFSTTLFWRAEKRYQWLLYLNTSVHVAVYLTADVLVVLPSPGLQETRLRRRRNSETSSLRRKSLAKPRNW</sequence>
<feature type="compositionally biased region" description="Basic residues" evidence="1">
    <location>
        <begin position="69"/>
        <end position="80"/>
    </location>
</feature>
<evidence type="ECO:0000256" key="2">
    <source>
        <dbReference type="SAM" id="Phobius"/>
    </source>
</evidence>
<keyword evidence="4" id="KW-1185">Reference proteome</keyword>
<keyword evidence="2" id="KW-1133">Transmembrane helix</keyword>
<feature type="region of interest" description="Disordered" evidence="1">
    <location>
        <begin position="57"/>
        <end position="80"/>
    </location>
</feature>